<gene>
    <name evidence="2" type="ORF">OOU_Y34scaffold00552g125</name>
</gene>
<accession>A0AA97NXN7</accession>
<feature type="signal peptide" evidence="1">
    <location>
        <begin position="1"/>
        <end position="17"/>
    </location>
</feature>
<name>A0AA97NXN7_PYRO3</name>
<sequence length="297" mass="32225">MKFSLVALMGLVSWGMCAPIDPPGGNTTETNTLTKRAKLSCDKLVEGLSRDDCNHMAKIDMAGQGENSKTRTDKGIWVGKDGHTQFKFSNKSNGRVAIIVWNNPKGDYESSFMNVRKPQVSWSLAAGQSLTVSLNEGVSGGFAGLYDAKTPLSPIGQIHQTWGEFTTGEYATIDVSREVRMDGDKMWIKTPIGCVSDMDKCVFVCSNGQNTCGEKNTYQLKDCKPGSQPGANYGELFGQPEGGCQGFDKGGEVAVHLLLRNACQTLLACRVQYACLIHGIGSAACKHEYKRNTQSWA</sequence>
<evidence type="ECO:0000256" key="1">
    <source>
        <dbReference type="SAM" id="SignalP"/>
    </source>
</evidence>
<proteinExistence type="predicted"/>
<dbReference type="AlphaFoldDB" id="A0AA97NXN7"/>
<dbReference type="Pfam" id="PF25312">
    <property type="entry name" value="Allergen_Asp_f_4"/>
    <property type="match status" value="1"/>
</dbReference>
<evidence type="ECO:0000313" key="2">
    <source>
        <dbReference type="EMBL" id="ELQ38170.1"/>
    </source>
</evidence>
<feature type="chain" id="PRO_5041694434" evidence="1">
    <location>
        <begin position="18"/>
        <end position="297"/>
    </location>
</feature>
<dbReference type="InterPro" id="IPR038903">
    <property type="entry name" value="Allergen_Asp_f_4"/>
</dbReference>
<reference evidence="2" key="1">
    <citation type="journal article" date="2012" name="PLoS Genet.">
        <title>Comparative analysis of the genomes of two field isolates of the rice blast fungus Magnaporthe oryzae.</title>
        <authorList>
            <person name="Xue M."/>
            <person name="Yang J."/>
            <person name="Li Z."/>
            <person name="Hu S."/>
            <person name="Yao N."/>
            <person name="Dean R.A."/>
            <person name="Zhao W."/>
            <person name="Shen M."/>
            <person name="Zhang H."/>
            <person name="Li C."/>
            <person name="Liu L."/>
            <person name="Cao L."/>
            <person name="Xu X."/>
            <person name="Xing Y."/>
            <person name="Hsiang T."/>
            <person name="Zhang Z."/>
            <person name="Xu J.R."/>
            <person name="Peng Y.L."/>
        </authorList>
    </citation>
    <scope>NUCLEOTIDE SEQUENCE</scope>
    <source>
        <strain evidence="2">Y34</strain>
    </source>
</reference>
<protein>
    <submittedName>
        <fullName evidence="2">Uncharacterized protein</fullName>
    </submittedName>
</protein>
<organism evidence="2">
    <name type="scientific">Pyricularia oryzae (strain Y34)</name>
    <name type="common">Rice blast fungus</name>
    <name type="synonym">Magnaporthe oryzae</name>
    <dbReference type="NCBI Taxonomy" id="1143189"/>
    <lineage>
        <taxon>Eukaryota</taxon>
        <taxon>Fungi</taxon>
        <taxon>Dikarya</taxon>
        <taxon>Ascomycota</taxon>
        <taxon>Pezizomycotina</taxon>
        <taxon>Sordariomycetes</taxon>
        <taxon>Sordariomycetidae</taxon>
        <taxon>Magnaporthales</taxon>
        <taxon>Pyriculariaceae</taxon>
        <taxon>Pyricularia</taxon>
    </lineage>
</organism>
<dbReference type="EMBL" id="JH793052">
    <property type="protein sequence ID" value="ELQ38170.1"/>
    <property type="molecule type" value="Genomic_DNA"/>
</dbReference>
<keyword evidence="1" id="KW-0732">Signal</keyword>
<dbReference type="GO" id="GO:0019863">
    <property type="term" value="F:IgE binding"/>
    <property type="evidence" value="ECO:0007669"/>
    <property type="project" value="InterPro"/>
</dbReference>
<dbReference type="Proteomes" id="UP000011086">
    <property type="component" value="Unassembled WGS sequence"/>
</dbReference>
<dbReference type="GO" id="GO:0005576">
    <property type="term" value="C:extracellular region"/>
    <property type="evidence" value="ECO:0007669"/>
    <property type="project" value="InterPro"/>
</dbReference>